<dbReference type="GO" id="GO:0016791">
    <property type="term" value="F:phosphatase activity"/>
    <property type="evidence" value="ECO:0007669"/>
    <property type="project" value="InterPro"/>
</dbReference>
<protein>
    <recommendedName>
        <fullName evidence="1">Jacalin-type lectin domain-containing protein</fullName>
    </recommendedName>
</protein>
<dbReference type="GO" id="GO:0005737">
    <property type="term" value="C:cytoplasm"/>
    <property type="evidence" value="ECO:0007669"/>
    <property type="project" value="TreeGrafter"/>
</dbReference>
<dbReference type="AlphaFoldDB" id="A0AAD5RN24"/>
<dbReference type="CDD" id="cd09615">
    <property type="entry name" value="Jacalin_EEP"/>
    <property type="match status" value="1"/>
</dbReference>
<evidence type="ECO:0000313" key="2">
    <source>
        <dbReference type="EMBL" id="KAJ2894949.1"/>
    </source>
</evidence>
<dbReference type="PANTHER" id="PTHR16320:SF1">
    <property type="entry name" value="SPHINGOMYELINASE DDB_G0288017"/>
    <property type="match status" value="1"/>
</dbReference>
<comment type="caution">
    <text evidence="2">The sequence shown here is derived from an EMBL/GenBank/DDBJ whole genome shotgun (WGS) entry which is preliminary data.</text>
</comment>
<dbReference type="Gene3D" id="3.60.10.10">
    <property type="entry name" value="Endonuclease/exonuclease/phosphatase"/>
    <property type="match status" value="1"/>
</dbReference>
<organism evidence="2 3">
    <name type="scientific">Zalerion maritima</name>
    <dbReference type="NCBI Taxonomy" id="339359"/>
    <lineage>
        <taxon>Eukaryota</taxon>
        <taxon>Fungi</taxon>
        <taxon>Dikarya</taxon>
        <taxon>Ascomycota</taxon>
        <taxon>Pezizomycotina</taxon>
        <taxon>Sordariomycetes</taxon>
        <taxon>Lulworthiomycetidae</taxon>
        <taxon>Lulworthiales</taxon>
        <taxon>Lulworthiaceae</taxon>
        <taxon>Zalerion</taxon>
    </lineage>
</organism>
<sequence length="442" mass="47596">MKGRTSTVLGPAMLVGRAMATDFRVITMNVAGLPDILNSNDVPGDKTSNAETIGSLFAEYDYDVIHVQEDFNYHAYVYSTDDHPYRTATSGGVPFGDGLNTLANFDWTGFVRKEWDDCSDDSGWDCWTPKGFTYMRMLVSSSSDDGTTAQYVDFYNVHTDAGTEDGDEDARNSNLAQVSEYIQTWSLGVPAIVAGDTNSRYSRTADNIDIFTTENDMLDAWAELIMGGTAPTTTSICDNPSLVNTCEIVDKVFYRGSGLADLEAVEFNYVSSDFLQDDGNILSDHNVIRVSFALTDSSALKMSPLLGGAYGDPFSDVDTVAALSPPKVSEIVFSGGSRLDSVGVVLSDGTELTHGGTGGTESSLTLGPDEYWTDATLCVGEKDDRERNFYISATTSSGNTVEAGTQTDDCADFSAPSGWQVVGFIGRDGDEMDQIGLLFGPQ</sequence>
<reference evidence="2" key="1">
    <citation type="submission" date="2022-07" db="EMBL/GenBank/DDBJ databases">
        <title>Draft genome sequence of Zalerion maritima ATCC 34329, a (micro)plastics degrading marine fungus.</title>
        <authorList>
            <person name="Paco A."/>
            <person name="Goncalves M.F.M."/>
            <person name="Rocha-Santos T.A.P."/>
            <person name="Alves A."/>
        </authorList>
    </citation>
    <scope>NUCLEOTIDE SEQUENCE</scope>
    <source>
        <strain evidence="2">ATCC 34329</strain>
    </source>
</reference>
<evidence type="ECO:0000259" key="1">
    <source>
        <dbReference type="PROSITE" id="PS51752"/>
    </source>
</evidence>
<dbReference type="EMBL" id="JAKWBI020000443">
    <property type="protein sequence ID" value="KAJ2894949.1"/>
    <property type="molecule type" value="Genomic_DNA"/>
</dbReference>
<dbReference type="GO" id="GO:0004767">
    <property type="term" value="F:sphingomyelin phosphodiesterase activity"/>
    <property type="evidence" value="ECO:0007669"/>
    <property type="project" value="InterPro"/>
</dbReference>
<dbReference type="InterPro" id="IPR036404">
    <property type="entry name" value="Jacalin-like_lectin_dom_sf"/>
</dbReference>
<dbReference type="InterPro" id="IPR001229">
    <property type="entry name" value="Jacalin-like_lectin_dom"/>
</dbReference>
<dbReference type="PROSITE" id="PS51752">
    <property type="entry name" value="JACALIN_LECTIN"/>
    <property type="match status" value="1"/>
</dbReference>
<feature type="domain" description="Jacalin-type lectin" evidence="1">
    <location>
        <begin position="300"/>
        <end position="441"/>
    </location>
</feature>
<dbReference type="SUPFAM" id="SSF51101">
    <property type="entry name" value="Mannose-binding lectins"/>
    <property type="match status" value="1"/>
</dbReference>
<keyword evidence="3" id="KW-1185">Reference proteome</keyword>
<name>A0AAD5RN24_9PEZI</name>
<evidence type="ECO:0000313" key="3">
    <source>
        <dbReference type="Proteomes" id="UP001201980"/>
    </source>
</evidence>
<dbReference type="SUPFAM" id="SSF56219">
    <property type="entry name" value="DNase I-like"/>
    <property type="match status" value="1"/>
</dbReference>
<dbReference type="InterPro" id="IPR038772">
    <property type="entry name" value="Sph/SMPD2-like"/>
</dbReference>
<dbReference type="PANTHER" id="PTHR16320">
    <property type="entry name" value="SPHINGOMYELINASE FAMILY MEMBER"/>
    <property type="match status" value="1"/>
</dbReference>
<dbReference type="Pfam" id="PF01419">
    <property type="entry name" value="Jacalin"/>
    <property type="match status" value="1"/>
</dbReference>
<gene>
    <name evidence="2" type="ORF">MKZ38_007067</name>
</gene>
<dbReference type="Gene3D" id="2.100.10.30">
    <property type="entry name" value="Jacalin-like lectin domain"/>
    <property type="match status" value="1"/>
</dbReference>
<dbReference type="InterPro" id="IPR036691">
    <property type="entry name" value="Endo/exonu/phosph_ase_sf"/>
</dbReference>
<dbReference type="Pfam" id="PF22669">
    <property type="entry name" value="Exo_endo_phos2"/>
    <property type="match status" value="1"/>
</dbReference>
<accession>A0AAD5RN24</accession>
<proteinExistence type="predicted"/>
<dbReference type="Proteomes" id="UP001201980">
    <property type="component" value="Unassembled WGS sequence"/>
</dbReference>
<dbReference type="GO" id="GO:0046856">
    <property type="term" value="P:phosphatidylinositol dephosphorylation"/>
    <property type="evidence" value="ECO:0007669"/>
    <property type="project" value="InterPro"/>
</dbReference>
<dbReference type="InterPro" id="IPR000300">
    <property type="entry name" value="IPPc"/>
</dbReference>
<dbReference type="SMART" id="SM00915">
    <property type="entry name" value="Jacalin"/>
    <property type="match status" value="1"/>
</dbReference>